<evidence type="ECO:0000313" key="3">
    <source>
        <dbReference type="Proteomes" id="UP000220527"/>
    </source>
</evidence>
<dbReference type="EMBL" id="NQWI01000099">
    <property type="protein sequence ID" value="PDW01917.1"/>
    <property type="molecule type" value="Genomic_DNA"/>
</dbReference>
<keyword evidence="3" id="KW-1185">Reference proteome</keyword>
<comment type="caution">
    <text evidence="2">The sequence shown here is derived from an EMBL/GenBank/DDBJ whole genome shotgun (WGS) entry which is preliminary data.</text>
</comment>
<gene>
    <name evidence="2" type="ORF">CJ255_16620</name>
</gene>
<protein>
    <submittedName>
        <fullName evidence="2">Uncharacterized protein</fullName>
    </submittedName>
</protein>
<dbReference type="OrthoDB" id="9816745at2"/>
<dbReference type="RefSeq" id="WP_097645224.1">
    <property type="nucleotide sequence ID" value="NZ_NQWI01000099.1"/>
</dbReference>
<evidence type="ECO:0000313" key="2">
    <source>
        <dbReference type="EMBL" id="PDW01917.1"/>
    </source>
</evidence>
<feature type="region of interest" description="Disordered" evidence="1">
    <location>
        <begin position="1"/>
        <end position="24"/>
    </location>
</feature>
<feature type="compositionally biased region" description="Low complexity" evidence="1">
    <location>
        <begin position="436"/>
        <end position="464"/>
    </location>
</feature>
<feature type="region of interest" description="Disordered" evidence="1">
    <location>
        <begin position="379"/>
        <end position="416"/>
    </location>
</feature>
<accession>A0A2A6RFR8</accession>
<feature type="region of interest" description="Disordered" evidence="1">
    <location>
        <begin position="324"/>
        <end position="343"/>
    </location>
</feature>
<sequence>MSAYPTPQSTTPNHERPTSTTVPQPSTYVMLPRRLIEDLRDSPAAIGVYSLIGRLFLVTGQPIQLSIGDLEAFDPNLSYGAGRRAIDRLVAAGWLQRHAEVGEKFSYLPTWGRVNGLLIPWDRTAPQLGCPRHVHTIRLNDQLLDVCIGRLRPHPFHRAMVERYMSKPLLNLRDIGAYGMALLGLPIKSSNLHHLRLIDAYNRPKPLPDTYTILAFVSQSSTNQLTLAGWKRLGIPLTHPKPFEGQAMLVIPKELIGTVLDIEIGLQGDKPIVRTEDSDPLLDQGIADPTAGVIDQGIADPIAGVIGSFELDETSFSPLERTKTVVDQPTSGSHGDHGNLPIHRESTTTVSANAISECSAEHGGGGNADSLIATMPTEDQNSEAHAAPADDPTRAPAAELPSAQEPPPSKQPAAANPRKRYGLLAKPAAPAPVYRAPTAPEQPTSPAEAAPASPTAPEQPSSPALPVAPRDSPSAKRLRQLGVRADVAAKLATRSLDQVERVIAQADNQAGIRDRAAWVVSALRALPEREDAPAAPQKVSERAILLHPKISGYERMRWLNRFRNADAAKRPEILREFLDLYPLEQNHASTA</sequence>
<reference evidence="3" key="1">
    <citation type="submission" date="2017-08" db="EMBL/GenBank/DDBJ databases">
        <authorList>
            <person name="Grouzdev D.S."/>
            <person name="Gaisin V.A."/>
            <person name="Rysina M.S."/>
            <person name="Gorlenko V.M."/>
        </authorList>
    </citation>
    <scope>NUCLEOTIDE SEQUENCE [LARGE SCALE GENOMIC DNA]</scope>
    <source>
        <strain evidence="3">Kir15-3F</strain>
    </source>
</reference>
<feature type="compositionally biased region" description="Low complexity" evidence="1">
    <location>
        <begin position="384"/>
        <end position="398"/>
    </location>
</feature>
<feature type="compositionally biased region" description="Basic and acidic residues" evidence="1">
    <location>
        <begin position="334"/>
        <end position="343"/>
    </location>
</feature>
<proteinExistence type="predicted"/>
<evidence type="ECO:0000256" key="1">
    <source>
        <dbReference type="SAM" id="MobiDB-lite"/>
    </source>
</evidence>
<organism evidence="2 3">
    <name type="scientific">Candidatus Viridilinea mediisalina</name>
    <dbReference type="NCBI Taxonomy" id="2024553"/>
    <lineage>
        <taxon>Bacteria</taxon>
        <taxon>Bacillati</taxon>
        <taxon>Chloroflexota</taxon>
        <taxon>Chloroflexia</taxon>
        <taxon>Chloroflexales</taxon>
        <taxon>Chloroflexineae</taxon>
        <taxon>Oscillochloridaceae</taxon>
        <taxon>Candidatus Viridilinea</taxon>
    </lineage>
</organism>
<feature type="region of interest" description="Disordered" evidence="1">
    <location>
        <begin position="433"/>
        <end position="479"/>
    </location>
</feature>
<name>A0A2A6RFR8_9CHLR</name>
<dbReference type="Proteomes" id="UP000220527">
    <property type="component" value="Unassembled WGS sequence"/>
</dbReference>
<dbReference type="AlphaFoldDB" id="A0A2A6RFR8"/>